<evidence type="ECO:0000313" key="2">
    <source>
        <dbReference type="EMBL" id="OGY67265.1"/>
    </source>
</evidence>
<dbReference type="SUPFAM" id="SSF75005">
    <property type="entry name" value="Arabinanase/levansucrase/invertase"/>
    <property type="match status" value="2"/>
</dbReference>
<dbReference type="Gene3D" id="2.120.10.10">
    <property type="match status" value="1"/>
</dbReference>
<dbReference type="Gene3D" id="2.115.10.20">
    <property type="entry name" value="Glycosyl hydrolase domain, family 43"/>
    <property type="match status" value="1"/>
</dbReference>
<dbReference type="InterPro" id="IPR023296">
    <property type="entry name" value="Glyco_hydro_beta-prop_sf"/>
</dbReference>
<reference evidence="2 3" key="1">
    <citation type="journal article" date="2016" name="Nat. Commun.">
        <title>Thousands of microbial genomes shed light on interconnected biogeochemical processes in an aquifer system.</title>
        <authorList>
            <person name="Anantharaman K."/>
            <person name="Brown C.T."/>
            <person name="Hug L.A."/>
            <person name="Sharon I."/>
            <person name="Castelle C.J."/>
            <person name="Probst A.J."/>
            <person name="Thomas B.C."/>
            <person name="Singh A."/>
            <person name="Wilkins M.J."/>
            <person name="Karaoz U."/>
            <person name="Brodie E.L."/>
            <person name="Williams K.H."/>
            <person name="Hubbard S.S."/>
            <person name="Banfield J.F."/>
        </authorList>
    </citation>
    <scope>NUCLEOTIDE SEQUENCE [LARGE SCALE GENOMIC DNA]</scope>
</reference>
<name>A0A1G1ZS23_9BACT</name>
<evidence type="ECO:0000256" key="1">
    <source>
        <dbReference type="SAM" id="Phobius"/>
    </source>
</evidence>
<organism evidence="2 3">
    <name type="scientific">Candidatus Harrisonbacteria bacterium RIFCSPLOWO2_02_FULL_41_13b</name>
    <dbReference type="NCBI Taxonomy" id="1798409"/>
    <lineage>
        <taxon>Bacteria</taxon>
        <taxon>Candidatus Harrisoniibacteriota</taxon>
    </lineage>
</organism>
<feature type="transmembrane region" description="Helical" evidence="1">
    <location>
        <begin position="28"/>
        <end position="47"/>
    </location>
</feature>
<keyword evidence="1" id="KW-0472">Membrane</keyword>
<sequence>MKNQKNSALLSLLFPGLGHLYIKKYADGLVFIIATAFLWYVMLFHQYSQALNFSSPRSYIFWLGFVIVYCYAIADSYRKAGGEANIAKKTFSTHLFVVGGIAFLFVASGLLVFKGYWRPFSYSSDWKNEGTVITSEYCNMMANPEIVQLSDGSWMMYTHGWPRKDTSRNDVYGYSSRDGLRWKAEGMMIEKASMPTAVQLPDGRIRLYFVRNTAEASGMMSALSSPDGLHFSIENGYRFLIGGGATKDISGFKPFYSVIGRGDPKDITTMAHLNIIKLEQGGYRIFFDEGGMRADVRKYGDKAWPMWRVRSITSQDGLDWTLEPGVRIEVEQPPLAEMQRVSSSAVVKIGDEYHMYFSAGFSPWEDLQPWKRWAWSGIYEAISKDGLNFSIIDKRLLSGSDPVIIQTKDWFRMYLSRSEPGPDNCINIESWIKNKP</sequence>
<evidence type="ECO:0000313" key="3">
    <source>
        <dbReference type="Proteomes" id="UP000177690"/>
    </source>
</evidence>
<keyword evidence="1" id="KW-1133">Transmembrane helix</keyword>
<dbReference type="Proteomes" id="UP000177690">
    <property type="component" value="Unassembled WGS sequence"/>
</dbReference>
<evidence type="ECO:0008006" key="4">
    <source>
        <dbReference type="Google" id="ProtNLM"/>
    </source>
</evidence>
<proteinExistence type="predicted"/>
<keyword evidence="1" id="KW-0812">Transmembrane</keyword>
<feature type="transmembrane region" description="Helical" evidence="1">
    <location>
        <begin position="94"/>
        <end position="113"/>
    </location>
</feature>
<dbReference type="EMBL" id="MHJL01000027">
    <property type="protein sequence ID" value="OGY67265.1"/>
    <property type="molecule type" value="Genomic_DNA"/>
</dbReference>
<protein>
    <recommendedName>
        <fullName evidence="4">Glycosyl hydrolase family 32 N-terminal domain-containing protein</fullName>
    </recommendedName>
</protein>
<feature type="transmembrane region" description="Helical" evidence="1">
    <location>
        <begin position="59"/>
        <end position="74"/>
    </location>
</feature>
<accession>A0A1G1ZS23</accession>
<gene>
    <name evidence="2" type="ORF">A3I24_01150</name>
</gene>
<dbReference type="AlphaFoldDB" id="A0A1G1ZS23"/>
<comment type="caution">
    <text evidence="2">The sequence shown here is derived from an EMBL/GenBank/DDBJ whole genome shotgun (WGS) entry which is preliminary data.</text>
</comment>